<feature type="transmembrane region" description="Helical" evidence="1">
    <location>
        <begin position="6"/>
        <end position="26"/>
    </location>
</feature>
<dbReference type="AlphaFoldDB" id="A0AA88GV62"/>
<protein>
    <submittedName>
        <fullName evidence="2">Uncharacterized protein</fullName>
    </submittedName>
</protein>
<comment type="caution">
    <text evidence="2">The sequence shown here is derived from an EMBL/GenBank/DDBJ whole genome shotgun (WGS) entry which is preliminary data.</text>
</comment>
<evidence type="ECO:0000313" key="2">
    <source>
        <dbReference type="EMBL" id="KAG2387572.1"/>
    </source>
</evidence>
<reference evidence="2 3" key="1">
    <citation type="journal article" date="2018" name="BMC Genomics">
        <title>The genome of Naegleria lovaniensis, the basis for a comparative approach to unravel pathogenicity factors of the human pathogenic amoeba N. fowleri.</title>
        <authorList>
            <person name="Liechti N."/>
            <person name="Schurch N."/>
            <person name="Bruggmann R."/>
            <person name="Wittwer M."/>
        </authorList>
    </citation>
    <scope>NUCLEOTIDE SEQUENCE [LARGE SCALE GENOMIC DNA]</scope>
    <source>
        <strain evidence="2 3">ATCC 30569</strain>
    </source>
</reference>
<evidence type="ECO:0000256" key="1">
    <source>
        <dbReference type="SAM" id="Phobius"/>
    </source>
</evidence>
<keyword evidence="3" id="KW-1185">Reference proteome</keyword>
<sequence>MTLKPYTLASGIFCGLTTGLHLIWVSHDVVKPFLKIHEQDKKLDEEATYILHACWHVVSLSLAATSAIQISYALGRPYLIGNSFIKVTPELVDFINMFNFLEGLVVLACSFFGKVDDEELKKKRKNKWLHLLFRLPQWTLFFTIAGLPLLD</sequence>
<keyword evidence="1" id="KW-0472">Membrane</keyword>
<feature type="transmembrane region" description="Helical" evidence="1">
    <location>
        <begin position="132"/>
        <end position="150"/>
    </location>
</feature>
<keyword evidence="1" id="KW-1133">Transmembrane helix</keyword>
<dbReference type="GeneID" id="68093622"/>
<dbReference type="Proteomes" id="UP000816034">
    <property type="component" value="Unassembled WGS sequence"/>
</dbReference>
<name>A0AA88GV62_NAELO</name>
<feature type="transmembrane region" description="Helical" evidence="1">
    <location>
        <begin position="47"/>
        <end position="74"/>
    </location>
</feature>
<organism evidence="2 3">
    <name type="scientific">Naegleria lovaniensis</name>
    <name type="common">Amoeba</name>
    <dbReference type="NCBI Taxonomy" id="51637"/>
    <lineage>
        <taxon>Eukaryota</taxon>
        <taxon>Discoba</taxon>
        <taxon>Heterolobosea</taxon>
        <taxon>Tetramitia</taxon>
        <taxon>Eutetramitia</taxon>
        <taxon>Vahlkampfiidae</taxon>
        <taxon>Naegleria</taxon>
    </lineage>
</organism>
<feature type="transmembrane region" description="Helical" evidence="1">
    <location>
        <begin position="94"/>
        <end position="112"/>
    </location>
</feature>
<proteinExistence type="predicted"/>
<dbReference type="RefSeq" id="XP_044551564.1">
    <property type="nucleotide sequence ID" value="XM_044687338.1"/>
</dbReference>
<accession>A0AA88GV62</accession>
<keyword evidence="1" id="KW-0812">Transmembrane</keyword>
<evidence type="ECO:0000313" key="3">
    <source>
        <dbReference type="Proteomes" id="UP000816034"/>
    </source>
</evidence>
<dbReference type="EMBL" id="PYSW02000012">
    <property type="protein sequence ID" value="KAG2387572.1"/>
    <property type="molecule type" value="Genomic_DNA"/>
</dbReference>
<gene>
    <name evidence="2" type="ORF">C9374_001166</name>
</gene>